<dbReference type="InterPro" id="IPR002173">
    <property type="entry name" value="Carboh/pur_kinase_PfkB_CS"/>
</dbReference>
<protein>
    <submittedName>
        <fullName evidence="7">Permease</fullName>
    </submittedName>
</protein>
<feature type="domain" description="Carbohydrate kinase PfkB" evidence="6">
    <location>
        <begin position="15"/>
        <end position="306"/>
    </location>
</feature>
<dbReference type="EMBL" id="CP028918">
    <property type="protein sequence ID" value="AWB50368.1"/>
    <property type="molecule type" value="Genomic_DNA"/>
</dbReference>
<evidence type="ECO:0000259" key="6">
    <source>
        <dbReference type="Pfam" id="PF00294"/>
    </source>
</evidence>
<dbReference type="InterPro" id="IPR023314">
    <property type="entry name" value="Myo_inos_IolC-like_sf"/>
</dbReference>
<evidence type="ECO:0000256" key="2">
    <source>
        <dbReference type="ARBA" id="ARBA00022679"/>
    </source>
</evidence>
<reference evidence="7 8" key="1">
    <citation type="submission" date="2018-04" db="EMBL/GenBank/DDBJ databases">
        <title>Genome sequencing of Gemmobacter.</title>
        <authorList>
            <person name="Yi H."/>
            <person name="Baek M.-G."/>
        </authorList>
    </citation>
    <scope>NUCLEOTIDE SEQUENCE [LARGE SCALE GENOMIC DNA]</scope>
    <source>
        <strain evidence="7 8">HYN0069</strain>
    </source>
</reference>
<dbReference type="InterPro" id="IPR050306">
    <property type="entry name" value="PfkB_Carbo_kinase"/>
</dbReference>
<keyword evidence="3" id="KW-0547">Nucleotide-binding</keyword>
<dbReference type="InterPro" id="IPR029056">
    <property type="entry name" value="Ribokinase-like"/>
</dbReference>
<dbReference type="Pfam" id="PF00294">
    <property type="entry name" value="PfkB"/>
    <property type="match status" value="1"/>
</dbReference>
<dbReference type="AlphaFoldDB" id="A0A2S0URC4"/>
<evidence type="ECO:0000256" key="4">
    <source>
        <dbReference type="ARBA" id="ARBA00022777"/>
    </source>
</evidence>
<evidence type="ECO:0000256" key="3">
    <source>
        <dbReference type="ARBA" id="ARBA00022741"/>
    </source>
</evidence>
<evidence type="ECO:0000256" key="1">
    <source>
        <dbReference type="ARBA" id="ARBA00010688"/>
    </source>
</evidence>
<keyword evidence="4" id="KW-0418">Kinase</keyword>
<evidence type="ECO:0000256" key="5">
    <source>
        <dbReference type="ARBA" id="ARBA00022840"/>
    </source>
</evidence>
<dbReference type="PANTHER" id="PTHR43085:SF49">
    <property type="entry name" value="5-DEHYDRO-2-DEOXYGLUCONOKINASE"/>
    <property type="match status" value="1"/>
</dbReference>
<dbReference type="GO" id="GO:0005524">
    <property type="term" value="F:ATP binding"/>
    <property type="evidence" value="ECO:0007669"/>
    <property type="project" value="UniProtKB-KW"/>
</dbReference>
<dbReference type="PANTHER" id="PTHR43085">
    <property type="entry name" value="HEXOKINASE FAMILY MEMBER"/>
    <property type="match status" value="1"/>
</dbReference>
<evidence type="ECO:0000313" key="8">
    <source>
        <dbReference type="Proteomes" id="UP000244496"/>
    </source>
</evidence>
<dbReference type="Gene3D" id="3.40.1190.20">
    <property type="match status" value="1"/>
</dbReference>
<proteinExistence type="inferred from homology"/>
<dbReference type="Gene3D" id="2.20.150.10">
    <property type="entry name" value="putative 5-dehydro-2- deoxygluconokinase"/>
    <property type="match status" value="1"/>
</dbReference>
<dbReference type="InterPro" id="IPR011611">
    <property type="entry name" value="PfkB_dom"/>
</dbReference>
<gene>
    <name evidence="7" type="ORF">HYN69_11640</name>
</gene>
<dbReference type="Proteomes" id="UP000244496">
    <property type="component" value="Chromosome"/>
</dbReference>
<dbReference type="KEGG" id="geh:HYN69_11640"/>
<keyword evidence="8" id="KW-1185">Reference proteome</keyword>
<dbReference type="GO" id="GO:0016301">
    <property type="term" value="F:kinase activity"/>
    <property type="evidence" value="ECO:0007669"/>
    <property type="project" value="UniProtKB-KW"/>
</dbReference>
<dbReference type="CDD" id="cd01166">
    <property type="entry name" value="KdgK"/>
    <property type="match status" value="1"/>
</dbReference>
<organism evidence="7 8">
    <name type="scientific">Paragemmobacter aquarius</name>
    <dbReference type="NCBI Taxonomy" id="2169400"/>
    <lineage>
        <taxon>Bacteria</taxon>
        <taxon>Pseudomonadati</taxon>
        <taxon>Pseudomonadota</taxon>
        <taxon>Alphaproteobacteria</taxon>
        <taxon>Rhodobacterales</taxon>
        <taxon>Paracoccaceae</taxon>
        <taxon>Paragemmobacter</taxon>
    </lineage>
</organism>
<dbReference type="OrthoDB" id="9792663at2"/>
<keyword evidence="2" id="KW-0808">Transferase</keyword>
<comment type="similarity">
    <text evidence="1">Belongs to the carbohydrate kinase PfkB family.</text>
</comment>
<evidence type="ECO:0000313" key="7">
    <source>
        <dbReference type="EMBL" id="AWB50368.1"/>
    </source>
</evidence>
<accession>A0A2S0URC4</accession>
<dbReference type="PROSITE" id="PS00584">
    <property type="entry name" value="PFKB_KINASES_2"/>
    <property type="match status" value="1"/>
</dbReference>
<name>A0A2S0URC4_9RHOB</name>
<sequence length="325" mass="33578">MLDERIAKRLKRNRFVVLGRAGMDLYADPPGEAVERAERFVAALGGSAGNIAAGLARLGAGVDLLGAVSDDAIGRFVMAQLADYGIGAKHVSVVRDGRRTSLAVTESRVEGLQGVLYRNHAADFALSVAEAEAVDFQGVGALIVTGTALAASPSRDAVFAALERARMAGTVCVLDVDWRAYSWQSEAEARAVCGEAVALCDLTVGNDEEFGLLAGEVERGRDFAAGLPWAVYKMGAAGSETFCGGASFRCGIFAVKALKPLGSGDGFMAGMLAALARGEGVEVAVRQGSAVAALVVSGVGCAPAMPMLGSLLNFIKELEDAHRAP</sequence>
<dbReference type="SUPFAM" id="SSF53613">
    <property type="entry name" value="Ribokinase-like"/>
    <property type="match status" value="1"/>
</dbReference>
<keyword evidence="5" id="KW-0067">ATP-binding</keyword>